<dbReference type="InterPro" id="IPR001810">
    <property type="entry name" value="F-box_dom"/>
</dbReference>
<dbReference type="AlphaFoldDB" id="A0AAN8FD15"/>
<dbReference type="Proteomes" id="UP001331761">
    <property type="component" value="Unassembled WGS sequence"/>
</dbReference>
<feature type="domain" description="F-box" evidence="1">
    <location>
        <begin position="24"/>
        <end position="71"/>
    </location>
</feature>
<sequence length="356" mass="39984">MTVHAETFYDQLCQPSSSSQPTDIFPWNQLPKELQVKILRNLNRRDLSRCRSLSKEIFEIIRNSESSMRRRHLDLVRIERIGQNRVQLVMRCDEEGKNRKWITCQKRKRQNPTDLTTDIKKALMDLFPAAPMDAIASLGERSAHDSELISSSTEIPSILIERLADVTKGSEIDRLRINEMELSDGVLSALSSCLLKADCRVRLLSFELTSLAAVTPAALLRFVRDLAPADIVFRMVRGCSQEHFSAELCRFIASRRFFSVSELVDAQSNDVPLFMDDVILAELTATTFQIAAPNLITAEGLRSFIRGLTSGKRQVVAGRIQTNFPVDNLSSFLTATNAKVIVRDQKTIDISSGGPL</sequence>
<accession>A0AAN8FD15</accession>
<organism evidence="2 3">
    <name type="scientific">Trichostrongylus colubriformis</name>
    <name type="common">Black scour worm</name>
    <dbReference type="NCBI Taxonomy" id="6319"/>
    <lineage>
        <taxon>Eukaryota</taxon>
        <taxon>Metazoa</taxon>
        <taxon>Ecdysozoa</taxon>
        <taxon>Nematoda</taxon>
        <taxon>Chromadorea</taxon>
        <taxon>Rhabditida</taxon>
        <taxon>Rhabditina</taxon>
        <taxon>Rhabditomorpha</taxon>
        <taxon>Strongyloidea</taxon>
        <taxon>Trichostrongylidae</taxon>
        <taxon>Trichostrongylus</taxon>
    </lineage>
</organism>
<protein>
    <submittedName>
        <fullName evidence="2">F-box domain protein</fullName>
    </submittedName>
</protein>
<dbReference type="SUPFAM" id="SSF81383">
    <property type="entry name" value="F-box domain"/>
    <property type="match status" value="1"/>
</dbReference>
<evidence type="ECO:0000313" key="3">
    <source>
        <dbReference type="Proteomes" id="UP001331761"/>
    </source>
</evidence>
<dbReference type="EMBL" id="WIXE01022984">
    <property type="protein sequence ID" value="KAK5966910.1"/>
    <property type="molecule type" value="Genomic_DNA"/>
</dbReference>
<dbReference type="Pfam" id="PF12937">
    <property type="entry name" value="F-box-like"/>
    <property type="match status" value="1"/>
</dbReference>
<dbReference type="PROSITE" id="PS50181">
    <property type="entry name" value="FBOX"/>
    <property type="match status" value="1"/>
</dbReference>
<gene>
    <name evidence="2" type="ORF">GCK32_001562</name>
</gene>
<evidence type="ECO:0000259" key="1">
    <source>
        <dbReference type="PROSITE" id="PS50181"/>
    </source>
</evidence>
<name>A0AAN8FD15_TRICO</name>
<reference evidence="2 3" key="1">
    <citation type="submission" date="2019-10" db="EMBL/GenBank/DDBJ databases">
        <title>Assembly and Annotation for the nematode Trichostrongylus colubriformis.</title>
        <authorList>
            <person name="Martin J."/>
        </authorList>
    </citation>
    <scope>NUCLEOTIDE SEQUENCE [LARGE SCALE GENOMIC DNA]</scope>
    <source>
        <strain evidence="2">G859</strain>
        <tissue evidence="2">Whole worm</tissue>
    </source>
</reference>
<comment type="caution">
    <text evidence="2">The sequence shown here is derived from an EMBL/GenBank/DDBJ whole genome shotgun (WGS) entry which is preliminary data.</text>
</comment>
<evidence type="ECO:0000313" key="2">
    <source>
        <dbReference type="EMBL" id="KAK5966910.1"/>
    </source>
</evidence>
<keyword evidence="3" id="KW-1185">Reference proteome</keyword>
<dbReference type="InterPro" id="IPR036047">
    <property type="entry name" value="F-box-like_dom_sf"/>
</dbReference>
<proteinExistence type="predicted"/>